<sequence length="124" mass="14158">MLEKEDLTEKILGCAFKVHSKLGPGLLESAYQACLKYELEKEGLLVESEVNVPLKYEEINLDCGFRIDLLVENQVVVELKTVEKFNEVHFAQVLTYLKFTGHKVGLLLNFKTKSLVQGIKRFIL</sequence>
<dbReference type="InterPro" id="IPR011604">
    <property type="entry name" value="PDDEXK-like_dom_sf"/>
</dbReference>
<comment type="caution">
    <text evidence="1">The sequence shown here is derived from an EMBL/GenBank/DDBJ whole genome shotgun (WGS) entry which is preliminary data.</text>
</comment>
<keyword evidence="2" id="KW-1185">Reference proteome</keyword>
<name>A0ABS3CGY1_9BACT</name>
<dbReference type="NCBIfam" id="TIGR04256">
    <property type="entry name" value="GxxExxY"/>
    <property type="match status" value="1"/>
</dbReference>
<dbReference type="RefSeq" id="WP_206587023.1">
    <property type="nucleotide sequence ID" value="NZ_JAFKCU010000003.1"/>
</dbReference>
<reference evidence="1 2" key="1">
    <citation type="submission" date="2021-03" db="EMBL/GenBank/DDBJ databases">
        <title>novel species isolated from a fishpond in China.</title>
        <authorList>
            <person name="Lu H."/>
            <person name="Cai Z."/>
        </authorList>
    </citation>
    <scope>NUCLEOTIDE SEQUENCE [LARGE SCALE GENOMIC DNA]</scope>
    <source>
        <strain evidence="1 2">YJ13C</strain>
    </source>
</reference>
<gene>
    <name evidence="1" type="ORF">J0A69_12920</name>
</gene>
<organism evidence="1 2">
    <name type="scientific">Algoriphagus pacificus</name>
    <dbReference type="NCBI Taxonomy" id="2811234"/>
    <lineage>
        <taxon>Bacteria</taxon>
        <taxon>Pseudomonadati</taxon>
        <taxon>Bacteroidota</taxon>
        <taxon>Cytophagia</taxon>
        <taxon>Cytophagales</taxon>
        <taxon>Cyclobacteriaceae</taxon>
        <taxon>Algoriphagus</taxon>
    </lineage>
</organism>
<dbReference type="Proteomes" id="UP000664480">
    <property type="component" value="Unassembled WGS sequence"/>
</dbReference>
<evidence type="ECO:0000313" key="2">
    <source>
        <dbReference type="Proteomes" id="UP000664480"/>
    </source>
</evidence>
<dbReference type="Gene3D" id="3.90.320.10">
    <property type="match status" value="1"/>
</dbReference>
<dbReference type="Pfam" id="PF13366">
    <property type="entry name" value="PDDEXK_3"/>
    <property type="match status" value="1"/>
</dbReference>
<protein>
    <submittedName>
        <fullName evidence="1">GxxExxY protein</fullName>
    </submittedName>
</protein>
<accession>A0ABS3CGY1</accession>
<dbReference type="EMBL" id="JAFKCU010000003">
    <property type="protein sequence ID" value="MBN7816343.1"/>
    <property type="molecule type" value="Genomic_DNA"/>
</dbReference>
<proteinExistence type="predicted"/>
<dbReference type="InterPro" id="IPR026350">
    <property type="entry name" value="GxxExxY"/>
</dbReference>
<evidence type="ECO:0000313" key="1">
    <source>
        <dbReference type="EMBL" id="MBN7816343.1"/>
    </source>
</evidence>